<keyword evidence="2" id="KW-0813">Transport</keyword>
<keyword evidence="8" id="KW-0121">Carboxypeptidase</keyword>
<dbReference type="PANTHER" id="PTHR30069">
    <property type="entry name" value="TONB-DEPENDENT OUTER MEMBRANE RECEPTOR"/>
    <property type="match status" value="1"/>
</dbReference>
<dbReference type="Gene3D" id="2.60.40.1120">
    <property type="entry name" value="Carboxypeptidase-like, regulatory domain"/>
    <property type="match status" value="1"/>
</dbReference>
<dbReference type="GO" id="GO:0009279">
    <property type="term" value="C:cell outer membrane"/>
    <property type="evidence" value="ECO:0007669"/>
    <property type="project" value="UniProtKB-SubCell"/>
</dbReference>
<evidence type="ECO:0000256" key="1">
    <source>
        <dbReference type="ARBA" id="ARBA00004571"/>
    </source>
</evidence>
<dbReference type="GO" id="GO:0015344">
    <property type="term" value="F:siderophore uptake transmembrane transporter activity"/>
    <property type="evidence" value="ECO:0007669"/>
    <property type="project" value="TreeGrafter"/>
</dbReference>
<dbReference type="Proteomes" id="UP000182427">
    <property type="component" value="Chromosome I"/>
</dbReference>
<gene>
    <name evidence="8" type="ORF">SAMN05444167_0935</name>
</gene>
<protein>
    <submittedName>
        <fullName evidence="8">Carboxypeptidase regulatory-like domain-containing protein</fullName>
    </submittedName>
</protein>
<proteinExistence type="predicted"/>
<keyword evidence="8" id="KW-0378">Hydrolase</keyword>
<dbReference type="OrthoDB" id="97893at2"/>
<reference evidence="9" key="1">
    <citation type="submission" date="2016-10" db="EMBL/GenBank/DDBJ databases">
        <authorList>
            <person name="Varghese N."/>
            <person name="Submissions S."/>
        </authorList>
    </citation>
    <scope>NUCLEOTIDE SEQUENCE [LARGE SCALE GENOMIC DNA]</scope>
    <source>
        <strain evidence="9">GAS232</strain>
    </source>
</reference>
<evidence type="ECO:0000313" key="8">
    <source>
        <dbReference type="EMBL" id="SDE96127.1"/>
    </source>
</evidence>
<dbReference type="Pfam" id="PF25183">
    <property type="entry name" value="OMP_b-brl_4"/>
    <property type="match status" value="1"/>
</dbReference>
<dbReference type="InterPro" id="IPR039426">
    <property type="entry name" value="TonB-dep_rcpt-like"/>
</dbReference>
<dbReference type="SUPFAM" id="SSF56935">
    <property type="entry name" value="Porins"/>
    <property type="match status" value="1"/>
</dbReference>
<comment type="subcellular location">
    <subcellularLocation>
        <location evidence="1">Cell outer membrane</location>
        <topology evidence="1">Multi-pass membrane protein</topology>
    </subcellularLocation>
</comment>
<keyword evidence="9" id="KW-1185">Reference proteome</keyword>
<dbReference type="PANTHER" id="PTHR30069:SF46">
    <property type="entry name" value="OAR PROTEIN"/>
    <property type="match status" value="1"/>
</dbReference>
<keyword evidence="8" id="KW-0645">Protease</keyword>
<keyword evidence="3" id="KW-1134">Transmembrane beta strand</keyword>
<feature type="domain" description="TonB-dependent transporter Oar-like beta-barrel" evidence="7">
    <location>
        <begin position="279"/>
        <end position="1082"/>
    </location>
</feature>
<dbReference type="InterPro" id="IPR036942">
    <property type="entry name" value="Beta-barrel_TonB_sf"/>
</dbReference>
<dbReference type="GO" id="GO:0044718">
    <property type="term" value="P:siderophore transmembrane transport"/>
    <property type="evidence" value="ECO:0007669"/>
    <property type="project" value="TreeGrafter"/>
</dbReference>
<evidence type="ECO:0000256" key="2">
    <source>
        <dbReference type="ARBA" id="ARBA00022448"/>
    </source>
</evidence>
<evidence type="ECO:0000256" key="5">
    <source>
        <dbReference type="ARBA" id="ARBA00023136"/>
    </source>
</evidence>
<dbReference type="InterPro" id="IPR008969">
    <property type="entry name" value="CarboxyPept-like_regulatory"/>
</dbReference>
<dbReference type="SUPFAM" id="SSF49464">
    <property type="entry name" value="Carboxypeptidase regulatory domain-like"/>
    <property type="match status" value="1"/>
</dbReference>
<dbReference type="GO" id="GO:0004180">
    <property type="term" value="F:carboxypeptidase activity"/>
    <property type="evidence" value="ECO:0007669"/>
    <property type="project" value="UniProtKB-KW"/>
</dbReference>
<keyword evidence="5" id="KW-0472">Membrane</keyword>
<evidence type="ECO:0000256" key="3">
    <source>
        <dbReference type="ARBA" id="ARBA00022452"/>
    </source>
</evidence>
<dbReference type="Gene3D" id="2.40.170.20">
    <property type="entry name" value="TonB-dependent receptor, beta-barrel domain"/>
    <property type="match status" value="1"/>
</dbReference>
<dbReference type="InterPro" id="IPR057601">
    <property type="entry name" value="Oar-like_b-barrel"/>
</dbReference>
<keyword evidence="4" id="KW-0812">Transmembrane</keyword>
<accession>A0A1G7H6R2</accession>
<organism evidence="8 9">
    <name type="scientific">Terriglobus roseus</name>
    <dbReference type="NCBI Taxonomy" id="392734"/>
    <lineage>
        <taxon>Bacteria</taxon>
        <taxon>Pseudomonadati</taxon>
        <taxon>Acidobacteriota</taxon>
        <taxon>Terriglobia</taxon>
        <taxon>Terriglobales</taxon>
        <taxon>Acidobacteriaceae</taxon>
        <taxon>Terriglobus</taxon>
    </lineage>
</organism>
<name>A0A1G7H6R2_9BACT</name>
<dbReference type="EMBL" id="LT629690">
    <property type="protein sequence ID" value="SDE96127.1"/>
    <property type="molecule type" value="Genomic_DNA"/>
</dbReference>
<evidence type="ECO:0000256" key="6">
    <source>
        <dbReference type="ARBA" id="ARBA00023237"/>
    </source>
</evidence>
<evidence type="ECO:0000313" key="9">
    <source>
        <dbReference type="Proteomes" id="UP000182427"/>
    </source>
</evidence>
<evidence type="ECO:0000259" key="7">
    <source>
        <dbReference type="Pfam" id="PF25183"/>
    </source>
</evidence>
<dbReference type="RefSeq" id="WP_083344136.1">
    <property type="nucleotide sequence ID" value="NZ_LT629690.1"/>
</dbReference>
<dbReference type="AlphaFoldDB" id="A0A1G7H6R2"/>
<sequence length="1089" mass="117878">MRPWFISEVMRPVADGEKKMAQMRCAEQRRVAALASFVFPALVSACVLVIPQRQAYAQTNLATLSGAVTDASGAAMPNVPVSIQNVETTATRVVTTDANGFYTAPSLTVGSYRVTVAVQGFSKTVLPASLTLGGLNLDVHLKVGNVSDEVTVTSSSGSVALQTDSHELATSVDSVQLTTLPNGGRSILSIATLGPASQAGTDASTSAGDQSFYSQTSNAVILSGLGPNQTQFLQDGIDNTNLLTQTANILASVEAAKEVNTLYSNAPAIFRQPAVVNVITKSGSNKFHGTVYDFLQNDAANAKNWFATTKAPLRYNLFGGNIGGPIYRNKIFGFFDYSGLRSHSSGLSQNRVPTLAERGGDFSADPTIYDPSTYNAATGTSNPFPGNKIPTISAFAQQWLQNYPLPNAPLVNNINYRINLPSSSNYDEYLARGDWNISQKNQLFGTVARNSHSGGGTTITPGLFGISVPLTGTNASITDTQIFNDRIVNAFRVGYNRSNLFRTQQGTGAKNYAAFYGLNNLNPLLEQSTPPAIAVSNYTSLGDPYSPQGAIQNRYQLTDQVTWTHGNHTISFGGEFIRVQFNGDWVVTNNGNYTFDGTATSQYVAGKRSASDQGNALADLELGFPVRGSGLTGNSAGAFREFDVSGFVQDDWRASPRLTLNFGLRYDYINPPTDKNGRGALYLLATNSNRSGAWNANYNDWGPRVGFSYKASDHTAIRGGYGIYYAPILYNNLQFMLLYSPNVVAQSYSLNIQSPVNIQNLFIANPPSVPGQGGYSITPTLKDTSTQQWNLNVERTLGSSTMLTVQYLGNVTRHQSARADLNQPIALSAGNTSGKLDVRPYPNGGPIDGQLNAYSANYHALGVKLDRRLSRDFQLLVAYTFQKALNSIDGDNSDIQSIYHPELTYGPASFNRKNDINISPIYYLPFGPGKRFLNSNNIINREIIGGWELAGLQYFASGQPITVTANNNADTSPYHSVYANLTCNPMQGFHRTRFNIFNPACFAQPAAGQYGTTRSVGWQPWIFQTNLSVIKNFQIIGEHQLQFRGEAFNLFNHPLFSAGGGGITSPTLGVATSQTNSPRSMQFALRYSF</sequence>
<keyword evidence="6" id="KW-0998">Cell outer membrane</keyword>
<dbReference type="Pfam" id="PF13620">
    <property type="entry name" value="CarboxypepD_reg"/>
    <property type="match status" value="1"/>
</dbReference>
<evidence type="ECO:0000256" key="4">
    <source>
        <dbReference type="ARBA" id="ARBA00022692"/>
    </source>
</evidence>